<dbReference type="STRING" id="1082479.SAMN05216241_101273"/>
<dbReference type="InterPro" id="IPR027266">
    <property type="entry name" value="TrmE/GcvT-like"/>
</dbReference>
<feature type="domain" description="Aminomethyltransferase C-terminal" evidence="5">
    <location>
        <begin position="723"/>
        <end position="807"/>
    </location>
</feature>
<evidence type="ECO:0000313" key="7">
    <source>
        <dbReference type="EMBL" id="SDF49610.1"/>
    </source>
</evidence>
<dbReference type="EMBL" id="FNCE01000001">
    <property type="protein sequence ID" value="SDF49610.1"/>
    <property type="molecule type" value="Genomic_DNA"/>
</dbReference>
<dbReference type="InterPro" id="IPR013977">
    <property type="entry name" value="GcvT_C"/>
</dbReference>
<evidence type="ECO:0000313" key="8">
    <source>
        <dbReference type="Proteomes" id="UP000199415"/>
    </source>
</evidence>
<comment type="similarity">
    <text evidence="1">Belongs to the GcvT family.</text>
</comment>
<evidence type="ECO:0000259" key="3">
    <source>
        <dbReference type="Pfam" id="PF01266"/>
    </source>
</evidence>
<name>A0A1G7LKS4_9PROT</name>
<reference evidence="7 8" key="1">
    <citation type="submission" date="2016-10" db="EMBL/GenBank/DDBJ databases">
        <authorList>
            <person name="de Groot N.N."/>
        </authorList>
    </citation>
    <scope>NUCLEOTIDE SEQUENCE [LARGE SCALE GENOMIC DNA]</scope>
    <source>
        <strain evidence="7 8">DSM 25584</strain>
    </source>
</reference>
<organism evidence="7 8">
    <name type="scientific">Limimonas halophila</name>
    <dbReference type="NCBI Taxonomy" id="1082479"/>
    <lineage>
        <taxon>Bacteria</taxon>
        <taxon>Pseudomonadati</taxon>
        <taxon>Pseudomonadota</taxon>
        <taxon>Alphaproteobacteria</taxon>
        <taxon>Rhodospirillales</taxon>
        <taxon>Rhodovibrionaceae</taxon>
        <taxon>Limimonas</taxon>
    </lineage>
</organism>
<feature type="domain" description="FAD dependent oxidoreductase central" evidence="6">
    <location>
        <begin position="370"/>
        <end position="424"/>
    </location>
</feature>
<evidence type="ECO:0000256" key="1">
    <source>
        <dbReference type="ARBA" id="ARBA00008609"/>
    </source>
</evidence>
<dbReference type="RefSeq" id="WP_090018308.1">
    <property type="nucleotide sequence ID" value="NZ_FNCE01000001.1"/>
</dbReference>
<dbReference type="Gene3D" id="3.30.9.10">
    <property type="entry name" value="D-Amino Acid Oxidase, subunit A, domain 2"/>
    <property type="match status" value="1"/>
</dbReference>
<protein>
    <submittedName>
        <fullName evidence="7">4-methylaminobutanoate oxidase (Formaldehyde-forming)</fullName>
    </submittedName>
</protein>
<sequence length="815" mass="89044">MSTLPDQARTVIIGGGIVGCSTAYHLAKEGETDVVVLERGKLTCGSTFHAAGLVGQLRSNANITRLLKYSVELYERLEAETGLNSGWSRVGGLRLACNRERLTELKRGVTTARSFGVEVQMLSAAEAQKLWPMMATDGVMGAAFFPNDGHAQPSDLTQALAKGARQQGARILEDTPVKQIHTDGAGHVTGVETEHGTIRCERLVLCTGQWTREIGRGIGIDVPLHPMQHQYMVTEAVEGIERGIPTLRDPDGLVYFKEEVGGLVMGGYERSPLPWATDGIPPNFQFSLLDPDYEQFEPLIESGMERVPALQNAGVRQLINGPESFTPDGNFILGPAPEMHNVYVGAGFNAYGIAAGGGAGWALAAWIAGGEQPMDLGPVDIRRFGPPHRSEPWLRRRTVEETGKHYTISWPGEEHESARPARVSPVYERLRDAGACFGEKMGWERANWFATDGEAAEDRYTFGWPNWADAVAREHTACREGVALFDQSSFSKFVVSGPDAADAMAWICANKVAKGPGAVTYTQMLNPRGGIECDLTVSQIADDRFYVVTGTGAITHDFDWIKRSIPAGWDARIDDVTSAYGVLSLMGPSARDVLQQVTDDPVDGESFPFSTWRTLQIGGARVCALRVTYVGELGWELHIPMENVLPVFDALQAAGEPHGLTLAGYRAIESMRLEKGFRAWGSDVTPDETPLEAGLRFAVKLKSNTDFQGRAAIERQQREGIRKRFAIFTVDDPSVVLHGRETIYRDGEPVGYLTSAGYGHTIGAPIGFGYVHNDAGVDLEYLRAGTYELEVAMDRVPCTLHTRPLYDPEFARVKS</sequence>
<dbReference type="InterPro" id="IPR036188">
    <property type="entry name" value="FAD/NAD-bd_sf"/>
</dbReference>
<keyword evidence="8" id="KW-1185">Reference proteome</keyword>
<dbReference type="InterPro" id="IPR006222">
    <property type="entry name" value="GCVT_N"/>
</dbReference>
<dbReference type="SUPFAM" id="SSF101790">
    <property type="entry name" value="Aminomethyltransferase beta-barrel domain"/>
    <property type="match status" value="1"/>
</dbReference>
<keyword evidence="2" id="KW-0560">Oxidoreductase</keyword>
<feature type="domain" description="GCVT N-terminal" evidence="4">
    <location>
        <begin position="427"/>
        <end position="702"/>
    </location>
</feature>
<dbReference type="PANTHER" id="PTHR43757:SF11">
    <property type="entry name" value="SARCOSINE DEHYDROGENASE"/>
    <property type="match status" value="1"/>
</dbReference>
<accession>A0A1G7LKS4</accession>
<dbReference type="SUPFAM" id="SSF103025">
    <property type="entry name" value="Folate-binding domain"/>
    <property type="match status" value="1"/>
</dbReference>
<dbReference type="Pfam" id="PF08669">
    <property type="entry name" value="GCV_T_C"/>
    <property type="match status" value="1"/>
</dbReference>
<evidence type="ECO:0000259" key="6">
    <source>
        <dbReference type="Pfam" id="PF16350"/>
    </source>
</evidence>
<dbReference type="Pfam" id="PF16350">
    <property type="entry name" value="FAO_M"/>
    <property type="match status" value="1"/>
</dbReference>
<dbReference type="InterPro" id="IPR006076">
    <property type="entry name" value="FAD-dep_OxRdtase"/>
</dbReference>
<evidence type="ECO:0000259" key="5">
    <source>
        <dbReference type="Pfam" id="PF08669"/>
    </source>
</evidence>
<gene>
    <name evidence="7" type="ORF">SAMN05216241_101273</name>
</gene>
<dbReference type="AlphaFoldDB" id="A0A1G7LKS4"/>
<dbReference type="Pfam" id="PF01571">
    <property type="entry name" value="GCV_T"/>
    <property type="match status" value="1"/>
</dbReference>
<dbReference type="Gene3D" id="3.30.1360.120">
    <property type="entry name" value="Probable tRNA modification gtpase trme, domain 1"/>
    <property type="match status" value="1"/>
</dbReference>
<dbReference type="Gene3D" id="3.50.50.60">
    <property type="entry name" value="FAD/NAD(P)-binding domain"/>
    <property type="match status" value="1"/>
</dbReference>
<dbReference type="InterPro" id="IPR032503">
    <property type="entry name" value="FAO_M"/>
</dbReference>
<dbReference type="Pfam" id="PF01266">
    <property type="entry name" value="DAO"/>
    <property type="match status" value="1"/>
</dbReference>
<dbReference type="SUPFAM" id="SSF54373">
    <property type="entry name" value="FAD-linked reductases, C-terminal domain"/>
    <property type="match status" value="1"/>
</dbReference>
<dbReference type="FunFam" id="2.40.30.110:FF:000008">
    <property type="entry name" value="Sarcosine dehydrogenase"/>
    <property type="match status" value="1"/>
</dbReference>
<evidence type="ECO:0000256" key="2">
    <source>
        <dbReference type="ARBA" id="ARBA00023002"/>
    </source>
</evidence>
<dbReference type="OrthoDB" id="9804379at2"/>
<dbReference type="InterPro" id="IPR029043">
    <property type="entry name" value="GcvT/YgfZ_C"/>
</dbReference>
<dbReference type="Proteomes" id="UP000199415">
    <property type="component" value="Unassembled WGS sequence"/>
</dbReference>
<dbReference type="SUPFAM" id="SSF51905">
    <property type="entry name" value="FAD/NAD(P)-binding domain"/>
    <property type="match status" value="1"/>
</dbReference>
<dbReference type="Gene3D" id="2.40.30.110">
    <property type="entry name" value="Aminomethyltransferase beta-barrel domains"/>
    <property type="match status" value="1"/>
</dbReference>
<dbReference type="GO" id="GO:0016491">
    <property type="term" value="F:oxidoreductase activity"/>
    <property type="evidence" value="ECO:0007669"/>
    <property type="project" value="UniProtKB-KW"/>
</dbReference>
<dbReference type="Gene3D" id="3.30.70.1400">
    <property type="entry name" value="Aminomethyltransferase beta-barrel domains"/>
    <property type="match status" value="1"/>
</dbReference>
<dbReference type="InterPro" id="IPR028896">
    <property type="entry name" value="GcvT/YgfZ/DmdA"/>
</dbReference>
<feature type="domain" description="FAD dependent oxidoreductase" evidence="3">
    <location>
        <begin position="10"/>
        <end position="366"/>
    </location>
</feature>
<evidence type="ECO:0000259" key="4">
    <source>
        <dbReference type="Pfam" id="PF01571"/>
    </source>
</evidence>
<proteinExistence type="inferred from homology"/>
<dbReference type="PANTHER" id="PTHR43757">
    <property type="entry name" value="AMINOMETHYLTRANSFERASE"/>
    <property type="match status" value="1"/>
</dbReference>